<dbReference type="InterPro" id="IPR005151">
    <property type="entry name" value="Tail-specific_protease"/>
</dbReference>
<reference evidence="3 4" key="1">
    <citation type="submission" date="2021-07" db="EMBL/GenBank/DDBJ databases">
        <title>Characterization of Violacein-producing bacteria and related species.</title>
        <authorList>
            <person name="Wilson H.S."/>
            <person name="De Leon M.E."/>
        </authorList>
    </citation>
    <scope>NUCLEOTIDE SEQUENCE [LARGE SCALE GENOMIC DNA]</scope>
    <source>
        <strain evidence="3 4">HSC-2F05</strain>
    </source>
</reference>
<evidence type="ECO:0000256" key="1">
    <source>
        <dbReference type="SAM" id="SignalP"/>
    </source>
</evidence>
<dbReference type="Proteomes" id="UP001198602">
    <property type="component" value="Unassembled WGS sequence"/>
</dbReference>
<comment type="caution">
    <text evidence="3">The sequence shown here is derived from an EMBL/GenBank/DDBJ whole genome shotgun (WGS) entry which is preliminary data.</text>
</comment>
<feature type="domain" description="Tail specific protease" evidence="2">
    <location>
        <begin position="321"/>
        <end position="519"/>
    </location>
</feature>
<evidence type="ECO:0000313" key="4">
    <source>
        <dbReference type="Proteomes" id="UP001198602"/>
    </source>
</evidence>
<dbReference type="InterPro" id="IPR029045">
    <property type="entry name" value="ClpP/crotonase-like_dom_sf"/>
</dbReference>
<dbReference type="Gene3D" id="3.90.226.10">
    <property type="entry name" value="2-enoyl-CoA Hydratase, Chain A, domain 1"/>
    <property type="match status" value="1"/>
</dbReference>
<dbReference type="RefSeq" id="WP_225239047.1">
    <property type="nucleotide sequence ID" value="NZ_JAHYBX010000004.1"/>
</dbReference>
<proteinExistence type="predicted"/>
<dbReference type="Gene3D" id="3.30.750.44">
    <property type="match status" value="1"/>
</dbReference>
<gene>
    <name evidence="3" type="ORF">LE190_12700</name>
</gene>
<evidence type="ECO:0000313" key="3">
    <source>
        <dbReference type="EMBL" id="MCA1856779.1"/>
    </source>
</evidence>
<evidence type="ECO:0000259" key="2">
    <source>
        <dbReference type="SMART" id="SM00245"/>
    </source>
</evidence>
<name>A0ABS7YEV8_9BURK</name>
<dbReference type="NCBIfam" id="NF047558">
    <property type="entry name" value="TPR_END_plus"/>
    <property type="match status" value="1"/>
</dbReference>
<dbReference type="SMART" id="SM00245">
    <property type="entry name" value="TSPc"/>
    <property type="match status" value="1"/>
</dbReference>
<protein>
    <recommendedName>
        <fullName evidence="2">Tail specific protease domain-containing protein</fullName>
    </recommendedName>
</protein>
<organism evidence="3 4">
    <name type="scientific">Massilia hydrophila</name>
    <dbReference type="NCBI Taxonomy" id="3044279"/>
    <lineage>
        <taxon>Bacteria</taxon>
        <taxon>Pseudomonadati</taxon>
        <taxon>Pseudomonadota</taxon>
        <taxon>Betaproteobacteria</taxon>
        <taxon>Burkholderiales</taxon>
        <taxon>Oxalobacteraceae</taxon>
        <taxon>Telluria group</taxon>
        <taxon>Massilia</taxon>
    </lineage>
</organism>
<dbReference type="EMBL" id="JAHYBX010000004">
    <property type="protein sequence ID" value="MCA1856779.1"/>
    <property type="molecule type" value="Genomic_DNA"/>
</dbReference>
<dbReference type="SUPFAM" id="SSF52096">
    <property type="entry name" value="ClpP/crotonase"/>
    <property type="match status" value="1"/>
</dbReference>
<sequence length="542" mass="58853">MVRRIIAAAVFAALSGTALAQDAGGLEERGRAAFAAQRYAEAATLYLQAAQHAPNGGLLYNAACAQALAGDAQGAMGTLQKAFAAGWANAQHTARDDDLAPLRGDPRWQPLLAAMKEREARDARLFDSPALATPYRANISEDEKLAGLSKFWSEVKYNFVYVDKLKELDWDRLYLETIPKVRATTSTAEYYQVLMALCAKLQDGHTNIYPGPELGDAMARPLLATHLVEGRVLVREVFDPALAAAGVMPGSEILEVDGEPVKAYAERAIQPYVSASTPQDLERRVYGYQFLMGPRDKAPQVRFANADGRRFVLPVPRVDRDSHARATGSRAPFELRKLPGNVTYVALNSFGDSRAADAFLAAFEQVASSRALVIDLRNNGGGNSNEGYRVLATLTGEPFATSKWSTRQYLPTYRAWKRPLPDFEGRAGSWQPDGKRHFRGPVAVLTSGGTYSAAEDFMVAYENMRRGPIVGEPTGGSTGQPLMVSLPGGGMARICTKADTHPDGRAWVGHGIQPTMRVAPTVADLRRGRDTVLEAALKTLKQ</sequence>
<dbReference type="PANTHER" id="PTHR32060:SF30">
    <property type="entry name" value="CARBOXY-TERMINAL PROCESSING PROTEASE CTPA"/>
    <property type="match status" value="1"/>
</dbReference>
<dbReference type="PANTHER" id="PTHR32060">
    <property type="entry name" value="TAIL-SPECIFIC PROTEASE"/>
    <property type="match status" value="1"/>
</dbReference>
<feature type="chain" id="PRO_5047016877" description="Tail specific protease domain-containing protein" evidence="1">
    <location>
        <begin position="21"/>
        <end position="542"/>
    </location>
</feature>
<feature type="signal peptide" evidence="1">
    <location>
        <begin position="1"/>
        <end position="20"/>
    </location>
</feature>
<accession>A0ABS7YEV8</accession>
<keyword evidence="1" id="KW-0732">Signal</keyword>
<keyword evidence="4" id="KW-1185">Reference proteome</keyword>
<dbReference type="Pfam" id="PF03572">
    <property type="entry name" value="Peptidase_S41"/>
    <property type="match status" value="1"/>
</dbReference>